<keyword evidence="2" id="KW-0238">DNA-binding</keyword>
<dbReference type="SMART" id="SM00342">
    <property type="entry name" value="HTH_ARAC"/>
    <property type="match status" value="1"/>
</dbReference>
<feature type="domain" description="HTH araC/xylS-type" evidence="4">
    <location>
        <begin position="178"/>
        <end position="280"/>
    </location>
</feature>
<dbReference type="EMBL" id="CP159218">
    <property type="protein sequence ID" value="XCG65556.1"/>
    <property type="molecule type" value="Genomic_DNA"/>
</dbReference>
<dbReference type="Pfam" id="PF12833">
    <property type="entry name" value="HTH_18"/>
    <property type="match status" value="1"/>
</dbReference>
<dbReference type="InterPro" id="IPR046532">
    <property type="entry name" value="DUF6597"/>
</dbReference>
<evidence type="ECO:0000256" key="2">
    <source>
        <dbReference type="ARBA" id="ARBA00023125"/>
    </source>
</evidence>
<evidence type="ECO:0000313" key="5">
    <source>
        <dbReference type="EMBL" id="XCG65556.1"/>
    </source>
</evidence>
<accession>A0AAU8DVY7</accession>
<dbReference type="Gene3D" id="1.10.10.60">
    <property type="entry name" value="Homeodomain-like"/>
    <property type="match status" value="1"/>
</dbReference>
<dbReference type="RefSeq" id="WP_353651161.1">
    <property type="nucleotide sequence ID" value="NZ_CP159218.1"/>
</dbReference>
<evidence type="ECO:0000256" key="1">
    <source>
        <dbReference type="ARBA" id="ARBA00023015"/>
    </source>
</evidence>
<evidence type="ECO:0000259" key="4">
    <source>
        <dbReference type="PROSITE" id="PS01124"/>
    </source>
</evidence>
<dbReference type="PANTHER" id="PTHR46796">
    <property type="entry name" value="HTH-TYPE TRANSCRIPTIONAL ACTIVATOR RHAS-RELATED"/>
    <property type="match status" value="1"/>
</dbReference>
<keyword evidence="3" id="KW-0804">Transcription</keyword>
<keyword evidence="1" id="KW-0805">Transcription regulation</keyword>
<sequence>MQPPPADTRGIVSPAEMFRHVDLQRCAPPPELEGLVDWFWSVRWNLRMGFSHRQDVVSQPGVNVSVGVAPAAGPDPAPGPFPLLCTVTGVSTAVSTRMLSGRGWNLAAKSTTGGFGAWCDDVGALTDQVVPPTGLFAVDECAVEAAFGAGSLEAGAAVLGSALVRVLDSRPEARIRLARETAAVARSAEGDHTIRRVEQLAATAGVTIRTLQRMFATCAGVSPTWVIRRFRLIDAAELVAGGQDVEWSAVSTELGYADQAHLTRDFTSTLGISPAAYARAQRPT</sequence>
<dbReference type="PROSITE" id="PS01124">
    <property type="entry name" value="HTH_ARAC_FAMILY_2"/>
    <property type="match status" value="1"/>
</dbReference>
<reference evidence="5" key="1">
    <citation type="submission" date="2024-05" db="EMBL/GenBank/DDBJ databases">
        <authorList>
            <person name="Cai S.Y."/>
            <person name="Jin L.M."/>
            <person name="Li H.R."/>
        </authorList>
    </citation>
    <scope>NUCLEOTIDE SEQUENCE</scope>
    <source>
        <strain evidence="5">A5-74</strain>
    </source>
</reference>
<dbReference type="AlphaFoldDB" id="A0AAU8DVY7"/>
<dbReference type="GO" id="GO:0043565">
    <property type="term" value="F:sequence-specific DNA binding"/>
    <property type="evidence" value="ECO:0007669"/>
    <property type="project" value="InterPro"/>
</dbReference>
<protein>
    <submittedName>
        <fullName evidence="5">Helix-turn-helix domain-containing protein</fullName>
    </submittedName>
</protein>
<proteinExistence type="predicted"/>
<evidence type="ECO:0000256" key="3">
    <source>
        <dbReference type="ARBA" id="ARBA00023163"/>
    </source>
</evidence>
<dbReference type="GO" id="GO:0003700">
    <property type="term" value="F:DNA-binding transcription factor activity"/>
    <property type="evidence" value="ECO:0007669"/>
    <property type="project" value="InterPro"/>
</dbReference>
<dbReference type="InterPro" id="IPR009057">
    <property type="entry name" value="Homeodomain-like_sf"/>
</dbReference>
<dbReference type="InterPro" id="IPR018060">
    <property type="entry name" value="HTH_AraC"/>
</dbReference>
<dbReference type="PANTHER" id="PTHR46796:SF15">
    <property type="entry name" value="BLL1074 PROTEIN"/>
    <property type="match status" value="1"/>
</dbReference>
<dbReference type="Pfam" id="PF20240">
    <property type="entry name" value="DUF6597"/>
    <property type="match status" value="1"/>
</dbReference>
<dbReference type="InterPro" id="IPR050204">
    <property type="entry name" value="AraC_XylS_family_regulators"/>
</dbReference>
<name>A0AAU8DVY7_9ACTN</name>
<gene>
    <name evidence="5" type="ORF">ABLG96_09915</name>
</gene>
<organism evidence="5">
    <name type="scientific">Nakamurella sp. A5-74</name>
    <dbReference type="NCBI Taxonomy" id="3158264"/>
    <lineage>
        <taxon>Bacteria</taxon>
        <taxon>Bacillati</taxon>
        <taxon>Actinomycetota</taxon>
        <taxon>Actinomycetes</taxon>
        <taxon>Nakamurellales</taxon>
        <taxon>Nakamurellaceae</taxon>
        <taxon>Nakamurella</taxon>
    </lineage>
</organism>
<dbReference type="SUPFAM" id="SSF46689">
    <property type="entry name" value="Homeodomain-like"/>
    <property type="match status" value="1"/>
</dbReference>